<evidence type="ECO:0000256" key="2">
    <source>
        <dbReference type="ARBA" id="ARBA00012856"/>
    </source>
</evidence>
<dbReference type="FunFam" id="3.40.430.10:FF:000001">
    <property type="entry name" value="Dihydrofolate reductase"/>
    <property type="match status" value="1"/>
</dbReference>
<dbReference type="GO" id="GO:0004146">
    <property type="term" value="F:dihydrofolate reductase activity"/>
    <property type="evidence" value="ECO:0007669"/>
    <property type="project" value="UniProtKB-EC"/>
</dbReference>
<dbReference type="PANTHER" id="PTHR48069:SF3">
    <property type="entry name" value="DIHYDROFOLATE REDUCTASE"/>
    <property type="match status" value="1"/>
</dbReference>
<dbReference type="GO" id="GO:0006730">
    <property type="term" value="P:one-carbon metabolic process"/>
    <property type="evidence" value="ECO:0007669"/>
    <property type="project" value="UniProtKB-KW"/>
</dbReference>
<organism evidence="7">
    <name type="scientific">gut metagenome</name>
    <dbReference type="NCBI Taxonomy" id="749906"/>
    <lineage>
        <taxon>unclassified sequences</taxon>
        <taxon>metagenomes</taxon>
        <taxon>organismal metagenomes</taxon>
    </lineage>
</organism>
<sequence length="172" mass="19856">MSKIKNIQSLSLIAALDRNRGIGFKNQLLYWLPNDLKHFKALTSGHTVLMGRKTFESLPKGALPNRRNLVLSRQEGLSFPDTELYPSLQEALAHCNPDETIFIIGGASLYQEALPLADNLYITWIDDDSKPADAFFPEIPESEWQETDREAHPVDEKHRYPYQFVHYRRKEE</sequence>
<dbReference type="GO" id="GO:0046654">
    <property type="term" value="P:tetrahydrofolate biosynthetic process"/>
    <property type="evidence" value="ECO:0007669"/>
    <property type="project" value="InterPro"/>
</dbReference>
<dbReference type="SUPFAM" id="SSF53597">
    <property type="entry name" value="Dihydrofolate reductase-like"/>
    <property type="match status" value="1"/>
</dbReference>
<dbReference type="GO" id="GO:0043168">
    <property type="term" value="F:anion binding"/>
    <property type="evidence" value="ECO:0007669"/>
    <property type="project" value="UniProtKB-ARBA"/>
</dbReference>
<dbReference type="GO" id="GO:0005829">
    <property type="term" value="C:cytosol"/>
    <property type="evidence" value="ECO:0007669"/>
    <property type="project" value="TreeGrafter"/>
</dbReference>
<accession>J9CWG3</accession>
<evidence type="ECO:0000256" key="1">
    <source>
        <dbReference type="ARBA" id="ARBA00004903"/>
    </source>
</evidence>
<dbReference type="PRINTS" id="PR00070">
    <property type="entry name" value="DHFR"/>
</dbReference>
<name>J9CWG3_9ZZZZ</name>
<keyword evidence="4" id="KW-0521">NADP</keyword>
<evidence type="ECO:0000256" key="3">
    <source>
        <dbReference type="ARBA" id="ARBA00022563"/>
    </source>
</evidence>
<dbReference type="Gene3D" id="3.40.430.10">
    <property type="entry name" value="Dihydrofolate Reductase, subunit A"/>
    <property type="match status" value="1"/>
</dbReference>
<evidence type="ECO:0000313" key="7">
    <source>
        <dbReference type="EMBL" id="EJX04566.1"/>
    </source>
</evidence>
<protein>
    <recommendedName>
        <fullName evidence="2">dihydrofolate reductase</fullName>
        <ecNumber evidence="2">1.5.1.3</ecNumber>
    </recommendedName>
</protein>
<keyword evidence="5 7" id="KW-0560">Oxidoreductase</keyword>
<dbReference type="PANTHER" id="PTHR48069">
    <property type="entry name" value="DIHYDROFOLATE REDUCTASE"/>
    <property type="match status" value="1"/>
</dbReference>
<dbReference type="InterPro" id="IPR012259">
    <property type="entry name" value="DHFR"/>
</dbReference>
<dbReference type="GO" id="GO:0046655">
    <property type="term" value="P:folic acid metabolic process"/>
    <property type="evidence" value="ECO:0007669"/>
    <property type="project" value="TreeGrafter"/>
</dbReference>
<comment type="pathway">
    <text evidence="1">Cofactor biosynthesis; tetrahydrofolate biosynthesis; 5,6,7,8-tetrahydrofolate from 7,8-dihydrofolate: step 1/1.</text>
</comment>
<dbReference type="CDD" id="cd00209">
    <property type="entry name" value="DHFR"/>
    <property type="match status" value="1"/>
</dbReference>
<dbReference type="PROSITE" id="PS51330">
    <property type="entry name" value="DHFR_2"/>
    <property type="match status" value="1"/>
</dbReference>
<proteinExistence type="predicted"/>
<comment type="caution">
    <text evidence="7">The sequence shown here is derived from an EMBL/GenBank/DDBJ whole genome shotgun (WGS) entry which is preliminary data.</text>
</comment>
<dbReference type="EC" id="1.5.1.3" evidence="2"/>
<dbReference type="GO" id="GO:0050661">
    <property type="term" value="F:NADP binding"/>
    <property type="evidence" value="ECO:0007669"/>
    <property type="project" value="InterPro"/>
</dbReference>
<feature type="domain" description="DHFR" evidence="6">
    <location>
        <begin position="9"/>
        <end position="169"/>
    </location>
</feature>
<dbReference type="InterPro" id="IPR024072">
    <property type="entry name" value="DHFR-like_dom_sf"/>
</dbReference>
<reference evidence="7" key="1">
    <citation type="journal article" date="2012" name="PLoS ONE">
        <title>Gene sets for utilization of primary and secondary nutrition supplies in the distal gut of endangered iberian lynx.</title>
        <authorList>
            <person name="Alcaide M."/>
            <person name="Messina E."/>
            <person name="Richter M."/>
            <person name="Bargiela R."/>
            <person name="Peplies J."/>
            <person name="Huws S.A."/>
            <person name="Newbold C.J."/>
            <person name="Golyshin P.N."/>
            <person name="Simon M.A."/>
            <person name="Lopez G."/>
            <person name="Yakimov M.M."/>
            <person name="Ferrer M."/>
        </authorList>
    </citation>
    <scope>NUCLEOTIDE SEQUENCE</scope>
</reference>
<evidence type="ECO:0000256" key="4">
    <source>
        <dbReference type="ARBA" id="ARBA00022857"/>
    </source>
</evidence>
<evidence type="ECO:0000256" key="5">
    <source>
        <dbReference type="ARBA" id="ARBA00023002"/>
    </source>
</evidence>
<evidence type="ECO:0000259" key="6">
    <source>
        <dbReference type="PROSITE" id="PS51330"/>
    </source>
</evidence>
<dbReference type="Pfam" id="PF00186">
    <property type="entry name" value="DHFR_1"/>
    <property type="match status" value="1"/>
</dbReference>
<dbReference type="AlphaFoldDB" id="J9CWG3"/>
<dbReference type="EMBL" id="AMCI01001770">
    <property type="protein sequence ID" value="EJX04566.1"/>
    <property type="molecule type" value="Genomic_DNA"/>
</dbReference>
<dbReference type="PIRSF" id="PIRSF000194">
    <property type="entry name" value="DHFR"/>
    <property type="match status" value="1"/>
</dbReference>
<gene>
    <name evidence="7" type="ORF">EVA_07347</name>
</gene>
<dbReference type="GO" id="GO:0046452">
    <property type="term" value="P:dihydrofolate metabolic process"/>
    <property type="evidence" value="ECO:0007669"/>
    <property type="project" value="TreeGrafter"/>
</dbReference>
<keyword evidence="3" id="KW-0554">One-carbon metabolism</keyword>
<dbReference type="InterPro" id="IPR001796">
    <property type="entry name" value="DHFR_dom"/>
</dbReference>